<name>A0ABD3DZH2_9LAMI</name>
<gene>
    <name evidence="6" type="ORF">CASFOL_008440</name>
</gene>
<evidence type="ECO:0000256" key="1">
    <source>
        <dbReference type="ARBA" id="ARBA00022946"/>
    </source>
</evidence>
<evidence type="ECO:0000256" key="2">
    <source>
        <dbReference type="ARBA" id="ARBA00023016"/>
    </source>
</evidence>
<evidence type="ECO:0000313" key="7">
    <source>
        <dbReference type="Proteomes" id="UP001632038"/>
    </source>
</evidence>
<dbReference type="InterPro" id="IPR008978">
    <property type="entry name" value="HSP20-like_chaperone"/>
</dbReference>
<keyword evidence="2" id="KW-0346">Stress response</keyword>
<dbReference type="InterPro" id="IPR002068">
    <property type="entry name" value="A-crystallin/Hsp20_dom"/>
</dbReference>
<dbReference type="CDD" id="cd06464">
    <property type="entry name" value="ACD_sHsps-like"/>
    <property type="match status" value="1"/>
</dbReference>
<comment type="similarity">
    <text evidence="3 4">Belongs to the small heat shock protein (HSP20) family.</text>
</comment>
<dbReference type="Proteomes" id="UP001632038">
    <property type="component" value="Unassembled WGS sequence"/>
</dbReference>
<keyword evidence="1" id="KW-0809">Transit peptide</keyword>
<dbReference type="Gene3D" id="2.60.40.790">
    <property type="match status" value="1"/>
</dbReference>
<evidence type="ECO:0000313" key="6">
    <source>
        <dbReference type="EMBL" id="KAL3647472.1"/>
    </source>
</evidence>
<dbReference type="PANTHER" id="PTHR46991:SF11">
    <property type="entry name" value="SMALL HEAT SHOCK PROTEIN HSPF"/>
    <property type="match status" value="1"/>
</dbReference>
<dbReference type="EMBL" id="JAVIJP010000009">
    <property type="protein sequence ID" value="KAL3647472.1"/>
    <property type="molecule type" value="Genomic_DNA"/>
</dbReference>
<proteinExistence type="inferred from homology"/>
<reference evidence="7" key="1">
    <citation type="journal article" date="2024" name="IScience">
        <title>Strigolactones Initiate the Formation of Haustorium-like Structures in Castilleja.</title>
        <authorList>
            <person name="Buerger M."/>
            <person name="Peterson D."/>
            <person name="Chory J."/>
        </authorList>
    </citation>
    <scope>NUCLEOTIDE SEQUENCE [LARGE SCALE GENOMIC DNA]</scope>
</reference>
<dbReference type="SUPFAM" id="SSF49764">
    <property type="entry name" value="HSP20-like chaperones"/>
    <property type="match status" value="1"/>
</dbReference>
<accession>A0ABD3DZH2</accession>
<dbReference type="PROSITE" id="PS01031">
    <property type="entry name" value="SHSP"/>
    <property type="match status" value="1"/>
</dbReference>
<dbReference type="AlphaFoldDB" id="A0ABD3DZH2"/>
<evidence type="ECO:0000256" key="3">
    <source>
        <dbReference type="PROSITE-ProRule" id="PRU00285"/>
    </source>
</evidence>
<feature type="domain" description="SHSP" evidence="5">
    <location>
        <begin position="76"/>
        <end position="185"/>
    </location>
</feature>
<organism evidence="6 7">
    <name type="scientific">Castilleja foliolosa</name>
    <dbReference type="NCBI Taxonomy" id="1961234"/>
    <lineage>
        <taxon>Eukaryota</taxon>
        <taxon>Viridiplantae</taxon>
        <taxon>Streptophyta</taxon>
        <taxon>Embryophyta</taxon>
        <taxon>Tracheophyta</taxon>
        <taxon>Spermatophyta</taxon>
        <taxon>Magnoliopsida</taxon>
        <taxon>eudicotyledons</taxon>
        <taxon>Gunneridae</taxon>
        <taxon>Pentapetalae</taxon>
        <taxon>asterids</taxon>
        <taxon>lamiids</taxon>
        <taxon>Lamiales</taxon>
        <taxon>Orobanchaceae</taxon>
        <taxon>Pedicularideae</taxon>
        <taxon>Castillejinae</taxon>
        <taxon>Castilleja</taxon>
    </lineage>
</organism>
<sequence>MAASSPLLKRLLSRSLPVRSMTLPASSRISTTNAAPVYESDDGDFDSDDVDVSFFCPFYGRFVKPEGPLDGLKSSPAATSIEQNYCEAMVTAEGLHLLMDMPGLSKENVKLKVKENKLIVKGEGTNEFGDKLEVGRSYSGMIDLPSEKLYDIKAMKAEMKNGVLKAFVPKIKDEERTDVFNVSIE</sequence>
<dbReference type="Pfam" id="PF00011">
    <property type="entry name" value="HSP20"/>
    <property type="match status" value="1"/>
</dbReference>
<protein>
    <recommendedName>
        <fullName evidence="5">SHSP domain-containing protein</fullName>
    </recommendedName>
</protein>
<dbReference type="PANTHER" id="PTHR46991">
    <property type="entry name" value="23.5 KDA HEAT SHOCK PROTEIN, MITOCHONDRIAL"/>
    <property type="match status" value="1"/>
</dbReference>
<evidence type="ECO:0000259" key="5">
    <source>
        <dbReference type="PROSITE" id="PS01031"/>
    </source>
</evidence>
<comment type="caution">
    <text evidence="6">The sequence shown here is derived from an EMBL/GenBank/DDBJ whole genome shotgun (WGS) entry which is preliminary data.</text>
</comment>
<evidence type="ECO:0000256" key="4">
    <source>
        <dbReference type="RuleBase" id="RU003616"/>
    </source>
</evidence>
<dbReference type="InterPro" id="IPR044656">
    <property type="entry name" value="HSP14.7/HSP23.5/HSP23.6-like"/>
</dbReference>
<keyword evidence="7" id="KW-1185">Reference proteome</keyword>